<evidence type="ECO:0000313" key="1">
    <source>
        <dbReference type="EMBL" id="RCI75785.1"/>
    </source>
</evidence>
<dbReference type="EC" id="2.4.2.28" evidence="1"/>
<comment type="caution">
    <text evidence="1">The sequence shown here is derived from an EMBL/GenBank/DDBJ whole genome shotgun (WGS) entry which is preliminary data.</text>
</comment>
<dbReference type="EMBL" id="QORE01000121">
    <property type="protein sequence ID" value="RCI75785.1"/>
    <property type="molecule type" value="Genomic_DNA"/>
</dbReference>
<name>A0A367ME37_PSEAI</name>
<dbReference type="SUPFAM" id="SSF53167">
    <property type="entry name" value="Purine and uridine phosphorylases"/>
    <property type="match status" value="1"/>
</dbReference>
<keyword evidence="1" id="KW-0328">Glycosyltransferase</keyword>
<evidence type="ECO:0000313" key="2">
    <source>
        <dbReference type="Proteomes" id="UP000253594"/>
    </source>
</evidence>
<organism evidence="1 2">
    <name type="scientific">Pseudomonas aeruginosa</name>
    <dbReference type="NCBI Taxonomy" id="287"/>
    <lineage>
        <taxon>Bacteria</taxon>
        <taxon>Pseudomonadati</taxon>
        <taxon>Pseudomonadota</taxon>
        <taxon>Gammaproteobacteria</taxon>
        <taxon>Pseudomonadales</taxon>
        <taxon>Pseudomonadaceae</taxon>
        <taxon>Pseudomonas</taxon>
    </lineage>
</organism>
<dbReference type="Proteomes" id="UP000253594">
    <property type="component" value="Unassembled WGS sequence"/>
</dbReference>
<gene>
    <name evidence="1" type="ORF">DT376_05850</name>
</gene>
<accession>A0A367ME37</accession>
<proteinExistence type="predicted"/>
<feature type="non-terminal residue" evidence="1">
    <location>
        <position position="1"/>
    </location>
</feature>
<sequence>LARELDLPYACLALVVNPAAGKSAGIITMAEIEQALHDGIGKVREVLARVLAG</sequence>
<keyword evidence="1" id="KW-0808">Transferase</keyword>
<dbReference type="AlphaFoldDB" id="A0A367ME37"/>
<dbReference type="InterPro" id="IPR035994">
    <property type="entry name" value="Nucleoside_phosphorylase_sf"/>
</dbReference>
<dbReference type="GO" id="GO:0009116">
    <property type="term" value="P:nucleoside metabolic process"/>
    <property type="evidence" value="ECO:0007669"/>
    <property type="project" value="InterPro"/>
</dbReference>
<protein>
    <submittedName>
        <fullName evidence="1">S-methyl-5'-thioadenosine phosphorylase</fullName>
        <ecNumber evidence="1">2.4.2.28</ecNumber>
    </submittedName>
</protein>
<dbReference type="GO" id="GO:0017061">
    <property type="term" value="F:S-methyl-5-thioadenosine phosphorylase activity"/>
    <property type="evidence" value="ECO:0007669"/>
    <property type="project" value="UniProtKB-EC"/>
</dbReference>
<dbReference type="Gene3D" id="3.40.50.1580">
    <property type="entry name" value="Nucleoside phosphorylase domain"/>
    <property type="match status" value="1"/>
</dbReference>
<reference evidence="1 2" key="1">
    <citation type="submission" date="2018-07" db="EMBL/GenBank/DDBJ databases">
        <title>Mechanisms of high-level aminoglycoside resistance among Gram-negative pathogens in Brazil.</title>
        <authorList>
            <person name="Ballaben A.S."/>
            <person name="Darini A.L.C."/>
            <person name="Doi Y."/>
        </authorList>
    </citation>
    <scope>NUCLEOTIDE SEQUENCE [LARGE SCALE GENOMIC DNA]</scope>
    <source>
        <strain evidence="1 2">B2-305</strain>
    </source>
</reference>